<reference evidence="4 5" key="1">
    <citation type="journal article" date="2018" name="Nat. Genet.">
        <title>The Rosa genome provides new insights in the design of modern roses.</title>
        <authorList>
            <person name="Bendahmane M."/>
        </authorList>
    </citation>
    <scope>NUCLEOTIDE SEQUENCE [LARGE SCALE GENOMIC DNA]</scope>
    <source>
        <strain evidence="5">cv. Old Blush</strain>
    </source>
</reference>
<dbReference type="PANTHER" id="PTHR47934:SF6">
    <property type="entry name" value="MITOCHONDRIAL GROUP I INTRON SPLICING FACTOR CCM1-RELATED"/>
    <property type="match status" value="1"/>
</dbReference>
<organism evidence="4 5">
    <name type="scientific">Rosa chinensis</name>
    <name type="common">China rose</name>
    <dbReference type="NCBI Taxonomy" id="74649"/>
    <lineage>
        <taxon>Eukaryota</taxon>
        <taxon>Viridiplantae</taxon>
        <taxon>Streptophyta</taxon>
        <taxon>Embryophyta</taxon>
        <taxon>Tracheophyta</taxon>
        <taxon>Spermatophyta</taxon>
        <taxon>Magnoliopsida</taxon>
        <taxon>eudicotyledons</taxon>
        <taxon>Gunneridae</taxon>
        <taxon>Pentapetalae</taxon>
        <taxon>rosids</taxon>
        <taxon>fabids</taxon>
        <taxon>Rosales</taxon>
        <taxon>Rosaceae</taxon>
        <taxon>Rosoideae</taxon>
        <taxon>Rosoideae incertae sedis</taxon>
        <taxon>Rosa</taxon>
    </lineage>
</organism>
<dbReference type="Proteomes" id="UP000238479">
    <property type="component" value="Chromosome 2"/>
</dbReference>
<dbReference type="GO" id="GO:0006396">
    <property type="term" value="P:RNA processing"/>
    <property type="evidence" value="ECO:0007669"/>
    <property type="project" value="TreeGrafter"/>
</dbReference>
<evidence type="ECO:0000256" key="2">
    <source>
        <dbReference type="ARBA" id="ARBA00022737"/>
    </source>
</evidence>
<dbReference type="InterPro" id="IPR002885">
    <property type="entry name" value="PPR_rpt"/>
</dbReference>
<proteinExistence type="inferred from homology"/>
<comment type="similarity">
    <text evidence="1">Belongs to the PPR family. P subfamily.</text>
</comment>
<keyword evidence="5" id="KW-1185">Reference proteome</keyword>
<comment type="caution">
    <text evidence="4">The sequence shown here is derived from an EMBL/GenBank/DDBJ whole genome shotgun (WGS) entry which is preliminary data.</text>
</comment>
<dbReference type="OMA" id="VINEIAC"/>
<dbReference type="Pfam" id="PF01535">
    <property type="entry name" value="PPR"/>
    <property type="match status" value="2"/>
</dbReference>
<evidence type="ECO:0000256" key="1">
    <source>
        <dbReference type="ARBA" id="ARBA00007626"/>
    </source>
</evidence>
<keyword evidence="2" id="KW-0677">Repeat</keyword>
<accession>A0A2P6S4D9</accession>
<protein>
    <submittedName>
        <fullName evidence="4">Putative pentatricopeptide</fullName>
    </submittedName>
</protein>
<evidence type="ECO:0000313" key="5">
    <source>
        <dbReference type="Proteomes" id="UP000238479"/>
    </source>
</evidence>
<dbReference type="AlphaFoldDB" id="A0A2P6S4D9"/>
<sequence>MASMLVRVGLLREVEFLLSTMESKGVSLDSQEIYSDLIEGYVGIGELDRAISVYDQIRGRVVPSLQCCCVLLDQLVGMRKTELAFQVCSDMAEMGFDLRDVKKATFEGVIRLLGRDGKIQEARNFVMKAMAFKLKPSNLVLNEVAYGYCEKKDFDDLMSFYAEIKCAPEVMAGNRIMHSLCSHFGTRRAEPYLQELEILGFNPDEVTFGLMIGWSCRERKLKSAFVYLSEMLGRHLNPHICNQRGIYGGYVEACWEGV</sequence>
<dbReference type="GO" id="GO:0005739">
    <property type="term" value="C:mitochondrion"/>
    <property type="evidence" value="ECO:0007669"/>
    <property type="project" value="TreeGrafter"/>
</dbReference>
<dbReference type="InterPro" id="IPR011990">
    <property type="entry name" value="TPR-like_helical_dom_sf"/>
</dbReference>
<dbReference type="PROSITE" id="PS51375">
    <property type="entry name" value="PPR"/>
    <property type="match status" value="1"/>
</dbReference>
<evidence type="ECO:0000256" key="3">
    <source>
        <dbReference type="PROSITE-ProRule" id="PRU00708"/>
    </source>
</evidence>
<dbReference type="GO" id="GO:0003729">
    <property type="term" value="F:mRNA binding"/>
    <property type="evidence" value="ECO:0007669"/>
    <property type="project" value="TreeGrafter"/>
</dbReference>
<dbReference type="PANTHER" id="PTHR47934">
    <property type="entry name" value="PENTATRICOPEPTIDE REPEAT-CONTAINING PROTEIN PET309, MITOCHONDRIAL"/>
    <property type="match status" value="1"/>
</dbReference>
<dbReference type="STRING" id="74649.A0A2P6S4D9"/>
<name>A0A2P6S4D9_ROSCH</name>
<evidence type="ECO:0000313" key="4">
    <source>
        <dbReference type="EMBL" id="PRQ53536.1"/>
    </source>
</evidence>
<dbReference type="Gene3D" id="1.25.40.10">
    <property type="entry name" value="Tetratricopeptide repeat domain"/>
    <property type="match status" value="2"/>
</dbReference>
<dbReference type="Gramene" id="PRQ53536">
    <property type="protein sequence ID" value="PRQ53536"/>
    <property type="gene ID" value="RchiOBHm_Chr2g0167581"/>
</dbReference>
<dbReference type="GO" id="GO:0007005">
    <property type="term" value="P:mitochondrion organization"/>
    <property type="evidence" value="ECO:0007669"/>
    <property type="project" value="TreeGrafter"/>
</dbReference>
<dbReference type="InterPro" id="IPR051114">
    <property type="entry name" value="Mito_RNA_Proc_CCM1"/>
</dbReference>
<gene>
    <name evidence="4" type="ORF">RchiOBHm_Chr2g0167581</name>
</gene>
<feature type="repeat" description="PPR" evidence="3">
    <location>
        <begin position="204"/>
        <end position="238"/>
    </location>
</feature>
<dbReference type="EMBL" id="PDCK01000040">
    <property type="protein sequence ID" value="PRQ53536.1"/>
    <property type="molecule type" value="Genomic_DNA"/>
</dbReference>